<gene>
    <name evidence="2" type="ORF">J2Z53_000926</name>
</gene>
<evidence type="ECO:0000313" key="3">
    <source>
        <dbReference type="Proteomes" id="UP000783390"/>
    </source>
</evidence>
<sequence>MSNKDNDSNSKEIVLFENHVIDMKVEIPDKPESAHKGTCTRVKNAWVNFSHMDDKGNVWVDAERLSDILRTSKAIAKHTVVNIDDKDILRSGNKIYIRAYEIRNIIDKFIQNEKVCKRKDYLKYSEQIYMAIRDCDSAEVLRTRHNEKLEDARKKLKHKRIKKYNIEYDELTGERLIKKTAEFSHIRSFAIYTEIGADIENGLIVNKETHKIITNKSICDEVELYNLCLDEGWNIDWYNRYKNYYNI</sequence>
<proteinExistence type="predicted"/>
<accession>A0ABS4EZD1</accession>
<feature type="coiled-coil region" evidence="1">
    <location>
        <begin position="135"/>
        <end position="162"/>
    </location>
</feature>
<keyword evidence="1" id="KW-0175">Coiled coil</keyword>
<organism evidence="2 3">
    <name type="scientific">Clostridium moniliforme</name>
    <dbReference type="NCBI Taxonomy" id="39489"/>
    <lineage>
        <taxon>Bacteria</taxon>
        <taxon>Bacillati</taxon>
        <taxon>Bacillota</taxon>
        <taxon>Clostridia</taxon>
        <taxon>Eubacteriales</taxon>
        <taxon>Clostridiaceae</taxon>
        <taxon>Clostridium</taxon>
    </lineage>
</organism>
<dbReference type="EMBL" id="JAGGJZ010000002">
    <property type="protein sequence ID" value="MBP1889345.1"/>
    <property type="molecule type" value="Genomic_DNA"/>
</dbReference>
<reference evidence="2 3" key="1">
    <citation type="submission" date="2021-03" db="EMBL/GenBank/DDBJ databases">
        <title>Genomic Encyclopedia of Type Strains, Phase IV (KMG-IV): sequencing the most valuable type-strain genomes for metagenomic binning, comparative biology and taxonomic classification.</title>
        <authorList>
            <person name="Goeker M."/>
        </authorList>
    </citation>
    <scope>NUCLEOTIDE SEQUENCE [LARGE SCALE GENOMIC DNA]</scope>
    <source>
        <strain evidence="2 3">DSM 3984</strain>
    </source>
</reference>
<name>A0ABS4EZD1_9CLOT</name>
<comment type="caution">
    <text evidence="2">The sequence shown here is derived from an EMBL/GenBank/DDBJ whole genome shotgun (WGS) entry which is preliminary data.</text>
</comment>
<evidence type="ECO:0000313" key="2">
    <source>
        <dbReference type="EMBL" id="MBP1889345.1"/>
    </source>
</evidence>
<dbReference type="Proteomes" id="UP000783390">
    <property type="component" value="Unassembled WGS sequence"/>
</dbReference>
<protein>
    <submittedName>
        <fullName evidence="2">Uncharacterized protein</fullName>
    </submittedName>
</protein>
<dbReference type="RefSeq" id="WP_209796050.1">
    <property type="nucleotide sequence ID" value="NZ_JAGGJZ010000002.1"/>
</dbReference>
<evidence type="ECO:0000256" key="1">
    <source>
        <dbReference type="SAM" id="Coils"/>
    </source>
</evidence>
<keyword evidence="3" id="KW-1185">Reference proteome</keyword>